<keyword evidence="5" id="KW-1185">Reference proteome</keyword>
<feature type="domain" description="CdaR GGDEF-like" evidence="3">
    <location>
        <begin position="171"/>
        <end position="283"/>
    </location>
</feature>
<dbReference type="PANTHER" id="PTHR33744">
    <property type="entry name" value="CARBOHYDRATE DIACID REGULATOR"/>
    <property type="match status" value="1"/>
</dbReference>
<evidence type="ECO:0008006" key="6">
    <source>
        <dbReference type="Google" id="ProtNLM"/>
    </source>
</evidence>
<dbReference type="Gene3D" id="1.10.10.2840">
    <property type="entry name" value="PucR C-terminal helix-turn-helix domain"/>
    <property type="match status" value="1"/>
</dbReference>
<comment type="similarity">
    <text evidence="1">Belongs to the CdaR family.</text>
</comment>
<dbReference type="Pfam" id="PF13556">
    <property type="entry name" value="HTH_30"/>
    <property type="match status" value="1"/>
</dbReference>
<dbReference type="InterPro" id="IPR009057">
    <property type="entry name" value="Homeodomain-like_sf"/>
</dbReference>
<dbReference type="EMBL" id="PJCJ01000001">
    <property type="protein sequence ID" value="PLV16747.1"/>
    <property type="molecule type" value="Genomic_DNA"/>
</dbReference>
<evidence type="ECO:0000259" key="3">
    <source>
        <dbReference type="Pfam" id="PF17853"/>
    </source>
</evidence>
<sequence>MRKGAELAQTLPPEWVERLNQALCSSPEDAKLLEDPVILAACRRANRAELLHWANANMQRPGEPVQPYVSTDMVDTARELARRGMSELLMNVARSTQNTAWELWMKMAFSLTQDPVVLEEFLKVSSRSISEFIDSNMRVVTQIILEEKSAQSHDDPIDKRSLVSRLLDGRDIDAEQFARRLGYSLLPKHCAYLIWSESPEAEIRPLEDVARTLAQLTGTVAPLIVFAGPATLWVWSNAAKPLDLSMLQDIGRQFPKIRVAIGSPGTGVNGFRRSHMEALTTQRLMGRLAGAPAVATIDQVRMVSLMTQDARAARQFVLSTLGRLATEPTVLQHSLHAFLANGCNITQTAEVLGTHRNTLLRRLERAQDLLPVSFADHRIQIAAALELLFWNTLMPNECDGSVHR</sequence>
<dbReference type="Pfam" id="PF17853">
    <property type="entry name" value="GGDEF_2"/>
    <property type="match status" value="1"/>
</dbReference>
<protein>
    <recommendedName>
        <fullName evidence="6">PucR family transcriptional regulator</fullName>
    </recommendedName>
</protein>
<dbReference type="SUPFAM" id="SSF46689">
    <property type="entry name" value="Homeodomain-like"/>
    <property type="match status" value="1"/>
</dbReference>
<organism evidence="4 5">
    <name type="scientific">Pseudomonas plecoglossicida</name>
    <dbReference type="NCBI Taxonomy" id="70775"/>
    <lineage>
        <taxon>Bacteria</taxon>
        <taxon>Pseudomonadati</taxon>
        <taxon>Pseudomonadota</taxon>
        <taxon>Gammaproteobacteria</taxon>
        <taxon>Pseudomonadales</taxon>
        <taxon>Pseudomonadaceae</taxon>
        <taxon>Pseudomonas</taxon>
    </lineage>
</organism>
<reference evidence="4 5" key="1">
    <citation type="submission" date="2017-12" db="EMBL/GenBank/DDBJ databases">
        <title>Detection of the carbapenemase gene blaVIM-5 in members of the Pseudomonas putida group isolated from polluted Nigerian wetlands.</title>
        <authorList>
            <person name="Adelowo O."/>
            <person name="Vollmers J."/>
            <person name="Maeusezahl I."/>
            <person name="Kaster A.-K."/>
            <person name="Mueller J.A."/>
        </authorList>
    </citation>
    <scope>NUCLEOTIDE SEQUENCE [LARGE SCALE GENOMIC DNA]</scope>
    <source>
        <strain evidence="4 5">MR69</strain>
    </source>
</reference>
<proteinExistence type="inferred from homology"/>
<evidence type="ECO:0000256" key="1">
    <source>
        <dbReference type="ARBA" id="ARBA00006754"/>
    </source>
</evidence>
<evidence type="ECO:0000259" key="2">
    <source>
        <dbReference type="Pfam" id="PF13556"/>
    </source>
</evidence>
<gene>
    <name evidence="4" type="ORF">CXG47_00960</name>
</gene>
<evidence type="ECO:0000313" key="4">
    <source>
        <dbReference type="EMBL" id="PLV16747.1"/>
    </source>
</evidence>
<dbReference type="PANTHER" id="PTHR33744:SF1">
    <property type="entry name" value="DNA-BINDING TRANSCRIPTIONAL ACTIVATOR ADER"/>
    <property type="match status" value="1"/>
</dbReference>
<dbReference type="InterPro" id="IPR051448">
    <property type="entry name" value="CdaR-like_regulators"/>
</dbReference>
<dbReference type="InterPro" id="IPR042070">
    <property type="entry name" value="PucR_C-HTH_sf"/>
</dbReference>
<feature type="domain" description="PucR C-terminal helix-turn-helix" evidence="2">
    <location>
        <begin position="332"/>
        <end position="386"/>
    </location>
</feature>
<dbReference type="RefSeq" id="WP_085588670.1">
    <property type="nucleotide sequence ID" value="NZ_PJCJ01000001.1"/>
</dbReference>
<name>A0ABX4U6H8_PSEDL</name>
<accession>A0ABX4U6H8</accession>
<evidence type="ECO:0000313" key="5">
    <source>
        <dbReference type="Proteomes" id="UP000234744"/>
    </source>
</evidence>
<comment type="caution">
    <text evidence="4">The sequence shown here is derived from an EMBL/GenBank/DDBJ whole genome shotgun (WGS) entry which is preliminary data.</text>
</comment>
<dbReference type="Proteomes" id="UP000234744">
    <property type="component" value="Unassembled WGS sequence"/>
</dbReference>
<dbReference type="InterPro" id="IPR041522">
    <property type="entry name" value="CdaR_GGDEF"/>
</dbReference>
<dbReference type="InterPro" id="IPR025736">
    <property type="entry name" value="PucR_C-HTH_dom"/>
</dbReference>